<dbReference type="RefSeq" id="WP_092727738.1">
    <property type="nucleotide sequence ID" value="NZ_FNGW01000014.1"/>
</dbReference>
<evidence type="ECO:0000313" key="1">
    <source>
        <dbReference type="EMBL" id="SDM53890.1"/>
    </source>
</evidence>
<organism evidence="1 2">
    <name type="scientific">Romboutsia lituseburensis DSM 797</name>
    <dbReference type="NCBI Taxonomy" id="1121325"/>
    <lineage>
        <taxon>Bacteria</taxon>
        <taxon>Bacillati</taxon>
        <taxon>Bacillota</taxon>
        <taxon>Clostridia</taxon>
        <taxon>Peptostreptococcales</taxon>
        <taxon>Peptostreptococcaceae</taxon>
        <taxon>Romboutsia</taxon>
    </lineage>
</organism>
<keyword evidence="2" id="KW-1185">Reference proteome</keyword>
<dbReference type="Gene3D" id="1.10.4010.10">
    <property type="entry name" value="Type II deoxyuridine triphosphatase"/>
    <property type="match status" value="1"/>
</dbReference>
<dbReference type="Proteomes" id="UP000199068">
    <property type="component" value="Unassembled WGS sequence"/>
</dbReference>
<dbReference type="InterPro" id="IPR014871">
    <property type="entry name" value="dUTPase/dCTP_pyrophosphatase"/>
</dbReference>
<dbReference type="Pfam" id="PF08761">
    <property type="entry name" value="dUTPase_2"/>
    <property type="match status" value="1"/>
</dbReference>
<proteinExistence type="predicted"/>
<name>A0A1G9U1G9_9FIRM</name>
<reference evidence="1 2" key="1">
    <citation type="submission" date="2016-10" db="EMBL/GenBank/DDBJ databases">
        <authorList>
            <person name="de Groot N.N."/>
        </authorList>
    </citation>
    <scope>NUCLEOTIDE SEQUENCE [LARGE SCALE GENOMIC DNA]</scope>
    <source>
        <strain evidence="1 2">DSM 797</strain>
    </source>
</reference>
<dbReference type="STRING" id="1121325.SAMN04515677_11455"/>
<dbReference type="AlphaFoldDB" id="A0A1G9U1G9"/>
<evidence type="ECO:0000313" key="2">
    <source>
        <dbReference type="Proteomes" id="UP000199068"/>
    </source>
</evidence>
<gene>
    <name evidence="1" type="ORF">SAMN04515677_11455</name>
</gene>
<accession>A0A1G9U1G9</accession>
<protein>
    <submittedName>
        <fullName evidence="1">Dimeric dUTPase, all-alpha-NTP-PPase (MazG) superfamily</fullName>
    </submittedName>
</protein>
<sequence length="165" mass="19564">MIKDLQYVKNRQKEFLEHLKDTKGYFYQECNFNVPYWLILALQTELSEIANAKKVHKWWDDEAVDEKHVLEECSDFLAHLGNLANFLNVDMIINTEDIQVTAVEVTFNRLAYQITTLTMSKRFGRITFKTILGLFVELIYSLGFNFDDLQEAYNSKIEKNYIRFK</sequence>
<dbReference type="EMBL" id="FNGW01000014">
    <property type="protein sequence ID" value="SDM53890.1"/>
    <property type="molecule type" value="Genomic_DNA"/>
</dbReference>
<dbReference type="SUPFAM" id="SSF101386">
    <property type="entry name" value="all-alpha NTP pyrophosphatases"/>
    <property type="match status" value="1"/>
</dbReference>